<organism evidence="3 4">
    <name type="scientific">Leptotrombidium deliense</name>
    <dbReference type="NCBI Taxonomy" id="299467"/>
    <lineage>
        <taxon>Eukaryota</taxon>
        <taxon>Metazoa</taxon>
        <taxon>Ecdysozoa</taxon>
        <taxon>Arthropoda</taxon>
        <taxon>Chelicerata</taxon>
        <taxon>Arachnida</taxon>
        <taxon>Acari</taxon>
        <taxon>Acariformes</taxon>
        <taxon>Trombidiformes</taxon>
        <taxon>Prostigmata</taxon>
        <taxon>Anystina</taxon>
        <taxon>Parasitengona</taxon>
        <taxon>Trombiculoidea</taxon>
        <taxon>Trombiculidae</taxon>
        <taxon>Leptotrombidium</taxon>
    </lineage>
</organism>
<name>A0A443S314_9ACAR</name>
<dbReference type="PROSITE" id="PS50075">
    <property type="entry name" value="CARRIER"/>
    <property type="match status" value="1"/>
</dbReference>
<dbReference type="InterPro" id="IPR009081">
    <property type="entry name" value="PP-bd_ACP"/>
</dbReference>
<dbReference type="InterPro" id="IPR050444">
    <property type="entry name" value="Polyketide_Synthase"/>
</dbReference>
<proteinExistence type="predicted"/>
<evidence type="ECO:0000259" key="2">
    <source>
        <dbReference type="PROSITE" id="PS50075"/>
    </source>
</evidence>
<comment type="caution">
    <text evidence="3">The sequence shown here is derived from an EMBL/GenBank/DDBJ whole genome shotgun (WGS) entry which is preliminary data.</text>
</comment>
<dbReference type="EMBL" id="NCKV01010330">
    <property type="protein sequence ID" value="RWS21928.1"/>
    <property type="molecule type" value="Genomic_DNA"/>
</dbReference>
<accession>A0A443S314</accession>
<dbReference type="PANTHER" id="PTHR45681:SF6">
    <property type="entry name" value="POLYKETIDE SYNTHASE 37"/>
    <property type="match status" value="1"/>
</dbReference>
<dbReference type="SUPFAM" id="SSF53335">
    <property type="entry name" value="S-adenosyl-L-methionine-dependent methyltransferases"/>
    <property type="match status" value="1"/>
</dbReference>
<dbReference type="OrthoDB" id="8300214at2759"/>
<dbReference type="GO" id="GO:0016740">
    <property type="term" value="F:transferase activity"/>
    <property type="evidence" value="ECO:0007669"/>
    <property type="project" value="UniProtKB-KW"/>
</dbReference>
<dbReference type="InterPro" id="IPR029063">
    <property type="entry name" value="SAM-dependent_MTases_sf"/>
</dbReference>
<dbReference type="STRING" id="299467.A0A443S314"/>
<sequence length="528" mass="61590">MKNGSLNTNGSISFEQTNHVSCIKNIIEQDIRDVRELVCMLDLRPQRKLLETIDRFGLAFIATFFRQCSLQKYWKVGHTFDIIDLFTKSKIHENYFRLFRVILKHLAKCGVIRVNTSIHENLPMNFTVLLSLEDETLSEDPKIIAEMGSELFPNYRDCFLLPLYCLQYFKKILVDDFNPHTVLFPKGDLNFQAQFNQLGDPLGSIYYRKNLQTIAKYIRNIALKNNCQIRVLEVGCGLGLLTSQLVPKFCDLLNVEYWVTDIGKAFIRNLESKFEKFSNIMKFRAFDITKPAEEQGIHEKFDVIIAFNVIHVTKSLLQTTINLSKMLNETGVLFIIENTKNSIYTTLTWGILDGWWHFEDFELRSEILCSADNWEMILRKVDFGTIYSLPTNKEEREYVDKFMFVCCKQQYSCLENSDEIVTKNKFRNSLFSIETENNTEVVRMTYEEVEIILREIWKSLLGVNEVNERDILCDLGGDSMVTIQMMFIVRDKIGVELELAQCYAYPSLRELASFVLQLIKENFESDDN</sequence>
<dbReference type="InterPro" id="IPR013217">
    <property type="entry name" value="Methyltransf_12"/>
</dbReference>
<dbReference type="InterPro" id="IPR036736">
    <property type="entry name" value="ACP-like_sf"/>
</dbReference>
<evidence type="ECO:0000313" key="3">
    <source>
        <dbReference type="EMBL" id="RWS21928.1"/>
    </source>
</evidence>
<dbReference type="VEuPathDB" id="VectorBase:LDEU010112"/>
<evidence type="ECO:0000256" key="1">
    <source>
        <dbReference type="ARBA" id="ARBA00022679"/>
    </source>
</evidence>
<dbReference type="PANTHER" id="PTHR45681">
    <property type="entry name" value="POLYKETIDE SYNTHASE 44-RELATED"/>
    <property type="match status" value="1"/>
</dbReference>
<dbReference type="AlphaFoldDB" id="A0A443S314"/>
<feature type="domain" description="Carrier" evidence="2">
    <location>
        <begin position="444"/>
        <end position="519"/>
    </location>
</feature>
<feature type="non-terminal residue" evidence="3">
    <location>
        <position position="528"/>
    </location>
</feature>
<dbReference type="Proteomes" id="UP000288716">
    <property type="component" value="Unassembled WGS sequence"/>
</dbReference>
<dbReference type="Gene3D" id="3.40.50.150">
    <property type="entry name" value="Vaccinia Virus protein VP39"/>
    <property type="match status" value="1"/>
</dbReference>
<dbReference type="Pfam" id="PF00550">
    <property type="entry name" value="PP-binding"/>
    <property type="match status" value="1"/>
</dbReference>
<dbReference type="CDD" id="cd02440">
    <property type="entry name" value="AdoMet_MTases"/>
    <property type="match status" value="1"/>
</dbReference>
<reference evidence="3 4" key="1">
    <citation type="journal article" date="2018" name="Gigascience">
        <title>Genomes of trombidid mites reveal novel predicted allergens and laterally-transferred genes associated with secondary metabolism.</title>
        <authorList>
            <person name="Dong X."/>
            <person name="Chaisiri K."/>
            <person name="Xia D."/>
            <person name="Armstrong S.D."/>
            <person name="Fang Y."/>
            <person name="Donnelly M.J."/>
            <person name="Kadowaki T."/>
            <person name="McGarry J.W."/>
            <person name="Darby A.C."/>
            <person name="Makepeace B.L."/>
        </authorList>
    </citation>
    <scope>NUCLEOTIDE SEQUENCE [LARGE SCALE GENOMIC DNA]</scope>
    <source>
        <strain evidence="3">UoL-UT</strain>
    </source>
</reference>
<dbReference type="Gene3D" id="1.10.1200.10">
    <property type="entry name" value="ACP-like"/>
    <property type="match status" value="1"/>
</dbReference>
<dbReference type="SUPFAM" id="SSF47336">
    <property type="entry name" value="ACP-like"/>
    <property type="match status" value="1"/>
</dbReference>
<protein>
    <submittedName>
        <fullName evidence="3">Non-ribosomal peptide synthetase-like protein</fullName>
    </submittedName>
</protein>
<keyword evidence="4" id="KW-1185">Reference proteome</keyword>
<keyword evidence="1" id="KW-0808">Transferase</keyword>
<evidence type="ECO:0000313" key="4">
    <source>
        <dbReference type="Proteomes" id="UP000288716"/>
    </source>
</evidence>
<dbReference type="Pfam" id="PF08242">
    <property type="entry name" value="Methyltransf_12"/>
    <property type="match status" value="1"/>
</dbReference>
<gene>
    <name evidence="3" type="ORF">B4U80_11739</name>
</gene>